<keyword evidence="1" id="KW-0378">Hydrolase</keyword>
<dbReference type="STRING" id="1220924.W2RRU8"/>
<evidence type="ECO:0000313" key="3">
    <source>
        <dbReference type="Proteomes" id="UP000030752"/>
    </source>
</evidence>
<protein>
    <recommendedName>
        <fullName evidence="4">Glycosyl hydrolase family 88</fullName>
    </recommendedName>
</protein>
<dbReference type="GO" id="GO:0005975">
    <property type="term" value="P:carbohydrate metabolic process"/>
    <property type="evidence" value="ECO:0007669"/>
    <property type="project" value="InterPro"/>
</dbReference>
<dbReference type="VEuPathDB" id="FungiDB:HMPREF1541_06483"/>
<dbReference type="InterPro" id="IPR008928">
    <property type="entry name" value="6-hairpin_glycosidase_sf"/>
</dbReference>
<dbReference type="HOGENOM" id="CLU_043688_0_0_1"/>
<reference evidence="2 3" key="1">
    <citation type="submission" date="2013-03" db="EMBL/GenBank/DDBJ databases">
        <title>The Genome Sequence of Phialophora europaea CBS 101466.</title>
        <authorList>
            <consortium name="The Broad Institute Genomics Platform"/>
            <person name="Cuomo C."/>
            <person name="de Hoog S."/>
            <person name="Gorbushina A."/>
            <person name="Walker B."/>
            <person name="Young S.K."/>
            <person name="Zeng Q."/>
            <person name="Gargeya S."/>
            <person name="Fitzgerald M."/>
            <person name="Haas B."/>
            <person name="Abouelleil A."/>
            <person name="Allen A.W."/>
            <person name="Alvarado L."/>
            <person name="Arachchi H.M."/>
            <person name="Berlin A.M."/>
            <person name="Chapman S.B."/>
            <person name="Gainer-Dewar J."/>
            <person name="Goldberg J."/>
            <person name="Griggs A."/>
            <person name="Gujja S."/>
            <person name="Hansen M."/>
            <person name="Howarth C."/>
            <person name="Imamovic A."/>
            <person name="Ireland A."/>
            <person name="Larimer J."/>
            <person name="McCowan C."/>
            <person name="Murphy C."/>
            <person name="Pearson M."/>
            <person name="Poon T.W."/>
            <person name="Priest M."/>
            <person name="Roberts A."/>
            <person name="Saif S."/>
            <person name="Shea T."/>
            <person name="Sisk P."/>
            <person name="Sykes S."/>
            <person name="Wortman J."/>
            <person name="Nusbaum C."/>
            <person name="Birren B."/>
        </authorList>
    </citation>
    <scope>NUCLEOTIDE SEQUENCE [LARGE SCALE GENOMIC DNA]</scope>
    <source>
        <strain evidence="2 3">CBS 101466</strain>
    </source>
</reference>
<dbReference type="RefSeq" id="XP_008719037.1">
    <property type="nucleotide sequence ID" value="XM_008720815.1"/>
</dbReference>
<dbReference type="InterPro" id="IPR052043">
    <property type="entry name" value="PolySaccharide_Degr_Enz"/>
</dbReference>
<dbReference type="Proteomes" id="UP000030752">
    <property type="component" value="Unassembled WGS sequence"/>
</dbReference>
<dbReference type="InParanoid" id="W2RRU8"/>
<gene>
    <name evidence="2" type="ORF">HMPREF1541_06483</name>
</gene>
<dbReference type="PANTHER" id="PTHR33886">
    <property type="entry name" value="UNSATURATED RHAMNOGALACTURONAN HYDROLASE (EUROFUNG)"/>
    <property type="match status" value="1"/>
</dbReference>
<name>W2RRU8_CYPE1</name>
<dbReference type="OrthoDB" id="2305845at2759"/>
<organism evidence="2 3">
    <name type="scientific">Cyphellophora europaea (strain CBS 101466)</name>
    <name type="common">Phialophora europaea</name>
    <dbReference type="NCBI Taxonomy" id="1220924"/>
    <lineage>
        <taxon>Eukaryota</taxon>
        <taxon>Fungi</taxon>
        <taxon>Dikarya</taxon>
        <taxon>Ascomycota</taxon>
        <taxon>Pezizomycotina</taxon>
        <taxon>Eurotiomycetes</taxon>
        <taxon>Chaetothyriomycetidae</taxon>
        <taxon>Chaetothyriales</taxon>
        <taxon>Cyphellophoraceae</taxon>
        <taxon>Cyphellophora</taxon>
    </lineage>
</organism>
<proteinExistence type="predicted"/>
<evidence type="ECO:0000256" key="1">
    <source>
        <dbReference type="ARBA" id="ARBA00022801"/>
    </source>
</evidence>
<dbReference type="eggNOG" id="ENOG502QT25">
    <property type="taxonomic scope" value="Eukaryota"/>
</dbReference>
<keyword evidence="3" id="KW-1185">Reference proteome</keyword>
<dbReference type="GO" id="GO:0016787">
    <property type="term" value="F:hydrolase activity"/>
    <property type="evidence" value="ECO:0007669"/>
    <property type="project" value="UniProtKB-KW"/>
</dbReference>
<evidence type="ECO:0000313" key="2">
    <source>
        <dbReference type="EMBL" id="ETN38448.1"/>
    </source>
</evidence>
<evidence type="ECO:0008006" key="4">
    <source>
        <dbReference type="Google" id="ProtNLM"/>
    </source>
</evidence>
<sequence>MPTPLQVAGYSANDIQGKIDLLIDNLVNIKDKTGQFLLELPDGRVIDTKGWNDWEWTHGIGLYGLYQYHSLQPKSQAMLVIKEWFDGRLAEGTTKNINTMAVFLTLAFVYEETGERSYIPWLDRWAEWAMYELPKTRYGGFQHVTYNLENKGELWDDTLMMTVMPLLKIGKMLNRPHYVEEAKRQFMLHVNYLQDRQSGLWFHGWKFDESVEGGVGHNFARARWARGNAWITIAIPEFIEIAELPEGDALRLYLVDVFRAQCEALRKYQLPNGMWNTVLDVQDERNYEEASATAGFAYGMLKGVRKRYIGDEYTEVAMKAIKAVIDRISPSGELQDVSFGTAVGADLKHYYDIERTSMPYGQALAMLALTEHLRAFI</sequence>
<accession>W2RRU8</accession>
<dbReference type="Pfam" id="PF07470">
    <property type="entry name" value="Glyco_hydro_88"/>
    <property type="match status" value="1"/>
</dbReference>
<dbReference type="Gene3D" id="1.50.10.10">
    <property type="match status" value="1"/>
</dbReference>
<dbReference type="PANTHER" id="PTHR33886:SF8">
    <property type="entry name" value="UNSATURATED RHAMNOGALACTURONAN HYDROLASE (EUROFUNG)"/>
    <property type="match status" value="1"/>
</dbReference>
<dbReference type="GeneID" id="19973822"/>
<dbReference type="EMBL" id="KB822722">
    <property type="protein sequence ID" value="ETN38448.1"/>
    <property type="molecule type" value="Genomic_DNA"/>
</dbReference>
<dbReference type="AlphaFoldDB" id="W2RRU8"/>
<dbReference type="InterPro" id="IPR012341">
    <property type="entry name" value="6hp_glycosidase-like_sf"/>
</dbReference>
<dbReference type="InterPro" id="IPR010905">
    <property type="entry name" value="Glyco_hydro_88"/>
</dbReference>
<dbReference type="SUPFAM" id="SSF48208">
    <property type="entry name" value="Six-hairpin glycosidases"/>
    <property type="match status" value="1"/>
</dbReference>